<keyword evidence="1" id="KW-0812">Transmembrane</keyword>
<evidence type="ECO:0000313" key="5">
    <source>
        <dbReference type="Proteomes" id="UP000321598"/>
    </source>
</evidence>
<dbReference type="EMBL" id="BKAV01000013">
    <property type="protein sequence ID" value="GEQ00386.1"/>
    <property type="molecule type" value="Genomic_DNA"/>
</dbReference>
<reference evidence="3 4" key="1">
    <citation type="submission" date="2018-06" db="EMBL/GenBank/DDBJ databases">
        <authorList>
            <consortium name="Pathogen Informatics"/>
            <person name="Doyle S."/>
        </authorList>
    </citation>
    <scope>NUCLEOTIDE SEQUENCE [LARGE SCALE GENOMIC DNA]</scope>
    <source>
        <strain evidence="3 4">NCTC12413</strain>
    </source>
</reference>
<feature type="transmembrane region" description="Helical" evidence="1">
    <location>
        <begin position="6"/>
        <end position="25"/>
    </location>
</feature>
<gene>
    <name evidence="3" type="ORF">NCTC12413_00561</name>
    <name evidence="2" type="ORF">SAR03_14230</name>
</gene>
<reference evidence="2 5" key="2">
    <citation type="submission" date="2019-07" db="EMBL/GenBank/DDBJ databases">
        <title>Whole genome shotgun sequence of Staphylococcus arlettae NBRC 109765.</title>
        <authorList>
            <person name="Hosoyama A."/>
            <person name="Uohara A."/>
            <person name="Ohji S."/>
            <person name="Ichikawa N."/>
        </authorList>
    </citation>
    <scope>NUCLEOTIDE SEQUENCE [LARGE SCALE GENOMIC DNA]</scope>
    <source>
        <strain evidence="2 5">NBRC 109765</strain>
    </source>
</reference>
<keyword evidence="5" id="KW-1185">Reference proteome</keyword>
<sequence length="117" mass="13572">MKTVLKVIVILIVSFIVAAALFIGMRMYQGHKNIELVDKYLAEHNLTDKIKEEKTKYSGQKGLYYKEVKFKDNPSITYVVQPISTFKGIVVQGFDTETKKNIKKAKYNEFDDKYKPQ</sequence>
<dbReference type="Proteomes" id="UP000254956">
    <property type="component" value="Unassembled WGS sequence"/>
</dbReference>
<dbReference type="RefSeq" id="WP_002510073.1">
    <property type="nucleotide sequence ID" value="NZ_AP019698.1"/>
</dbReference>
<dbReference type="GeneID" id="97286912"/>
<protein>
    <submittedName>
        <fullName evidence="3">Exported protein</fullName>
    </submittedName>
</protein>
<organism evidence="3 4">
    <name type="scientific">Staphylococcus arlettae</name>
    <dbReference type="NCBI Taxonomy" id="29378"/>
    <lineage>
        <taxon>Bacteria</taxon>
        <taxon>Bacillati</taxon>
        <taxon>Bacillota</taxon>
        <taxon>Bacilli</taxon>
        <taxon>Bacillales</taxon>
        <taxon>Staphylococcaceae</taxon>
        <taxon>Staphylococcus</taxon>
    </lineage>
</organism>
<name>A0A2T7BV19_9STAP</name>
<proteinExistence type="predicted"/>
<dbReference type="Proteomes" id="UP000321598">
    <property type="component" value="Unassembled WGS sequence"/>
</dbReference>
<dbReference type="AlphaFoldDB" id="A0A2T7BV19"/>
<keyword evidence="1" id="KW-0472">Membrane</keyword>
<evidence type="ECO:0000313" key="3">
    <source>
        <dbReference type="EMBL" id="SUJ11133.1"/>
    </source>
</evidence>
<dbReference type="OrthoDB" id="2410518at2"/>
<keyword evidence="1" id="KW-1133">Transmembrane helix</keyword>
<evidence type="ECO:0000256" key="1">
    <source>
        <dbReference type="SAM" id="Phobius"/>
    </source>
</evidence>
<dbReference type="Pfam" id="PF11337">
    <property type="entry name" value="DUF3139"/>
    <property type="match status" value="1"/>
</dbReference>
<evidence type="ECO:0000313" key="4">
    <source>
        <dbReference type="Proteomes" id="UP000254956"/>
    </source>
</evidence>
<evidence type="ECO:0000313" key="2">
    <source>
        <dbReference type="EMBL" id="GEQ00386.1"/>
    </source>
</evidence>
<accession>A0A2T7BV19</accession>
<dbReference type="EMBL" id="UGZE01000001">
    <property type="protein sequence ID" value="SUJ11133.1"/>
    <property type="molecule type" value="Genomic_DNA"/>
</dbReference>
<dbReference type="InterPro" id="IPR021486">
    <property type="entry name" value="DUF3139"/>
</dbReference>